<dbReference type="Proteomes" id="UP000236311">
    <property type="component" value="Unassembled WGS sequence"/>
</dbReference>
<feature type="domain" description="DOD-type homing endonuclease" evidence="8">
    <location>
        <begin position="206"/>
        <end position="345"/>
    </location>
</feature>
<dbReference type="PROSITE" id="PS50818">
    <property type="entry name" value="INTEIN_C_TER"/>
    <property type="match status" value="1"/>
</dbReference>
<dbReference type="InterPro" id="IPR004860">
    <property type="entry name" value="LAGLIDADG_dom"/>
</dbReference>
<dbReference type="OrthoDB" id="9813719at2"/>
<dbReference type="Gene3D" id="3.10.28.10">
    <property type="entry name" value="Homing endonucleases"/>
    <property type="match status" value="1"/>
</dbReference>
<gene>
    <name evidence="9" type="primary">hhaIM_1</name>
    <name evidence="9" type="ORF">AMURIS_01953</name>
</gene>
<keyword evidence="7" id="KW-0651">Protein splicing</keyword>
<evidence type="ECO:0000256" key="1">
    <source>
        <dbReference type="ARBA" id="ARBA00011975"/>
    </source>
</evidence>
<dbReference type="Pfam" id="PF00145">
    <property type="entry name" value="DNA_methylase"/>
    <property type="match status" value="1"/>
</dbReference>
<evidence type="ECO:0000313" key="10">
    <source>
        <dbReference type="Proteomes" id="UP000236311"/>
    </source>
</evidence>
<keyword evidence="4" id="KW-0949">S-adenosyl-L-methionine</keyword>
<dbReference type="Gene3D" id="3.40.50.150">
    <property type="entry name" value="Vaccinia Virus protein VP39"/>
    <property type="match status" value="2"/>
</dbReference>
<dbReference type="Gene3D" id="3.90.120.30">
    <property type="match status" value="1"/>
</dbReference>
<dbReference type="InterPro" id="IPR006141">
    <property type="entry name" value="Intein_N"/>
</dbReference>
<dbReference type="InterPro" id="IPR006142">
    <property type="entry name" value="INTEIN"/>
</dbReference>
<evidence type="ECO:0000256" key="5">
    <source>
        <dbReference type="ARBA" id="ARBA00022747"/>
    </source>
</evidence>
<dbReference type="InterPro" id="IPR004042">
    <property type="entry name" value="Intein_endonuc_central"/>
</dbReference>
<evidence type="ECO:0000256" key="4">
    <source>
        <dbReference type="ARBA" id="ARBA00022691"/>
    </source>
</evidence>
<organism evidence="9 10">
    <name type="scientific">Acetatifactor muris</name>
    <dbReference type="NCBI Taxonomy" id="879566"/>
    <lineage>
        <taxon>Bacteria</taxon>
        <taxon>Bacillati</taxon>
        <taxon>Bacillota</taxon>
        <taxon>Clostridia</taxon>
        <taxon>Lachnospirales</taxon>
        <taxon>Lachnospiraceae</taxon>
        <taxon>Acetatifactor</taxon>
    </lineage>
</organism>
<dbReference type="InterPro" id="IPR003586">
    <property type="entry name" value="Hint_dom_C"/>
</dbReference>
<dbReference type="InterPro" id="IPR036844">
    <property type="entry name" value="Hint_dom_sf"/>
</dbReference>
<dbReference type="EMBL" id="OFSM01000009">
    <property type="protein sequence ID" value="SOY29238.1"/>
    <property type="molecule type" value="Genomic_DNA"/>
</dbReference>
<dbReference type="SUPFAM" id="SSF51294">
    <property type="entry name" value="Hedgehog/intein (Hint) domain"/>
    <property type="match status" value="1"/>
</dbReference>
<dbReference type="GO" id="GO:0009307">
    <property type="term" value="P:DNA restriction-modification system"/>
    <property type="evidence" value="ECO:0007669"/>
    <property type="project" value="UniProtKB-KW"/>
</dbReference>
<dbReference type="Pfam" id="PF14528">
    <property type="entry name" value="LAGLIDADG_3"/>
    <property type="match status" value="1"/>
</dbReference>
<keyword evidence="3 9" id="KW-0808">Transferase</keyword>
<dbReference type="InterPro" id="IPR003587">
    <property type="entry name" value="Hint_dom_N"/>
</dbReference>
<dbReference type="PRINTS" id="PR00379">
    <property type="entry name" value="INTEIN"/>
</dbReference>
<dbReference type="RefSeq" id="WP_146040023.1">
    <property type="nucleotide sequence ID" value="NZ_JANJZD010000009.1"/>
</dbReference>
<dbReference type="GO" id="GO:0003886">
    <property type="term" value="F:DNA (cytosine-5-)-methyltransferase activity"/>
    <property type="evidence" value="ECO:0007669"/>
    <property type="project" value="UniProtKB-EC"/>
</dbReference>
<dbReference type="SUPFAM" id="SSF53335">
    <property type="entry name" value="S-adenosyl-L-methionine-dependent methyltransferases"/>
    <property type="match status" value="2"/>
</dbReference>
<dbReference type="InterPro" id="IPR030934">
    <property type="entry name" value="Intein_C"/>
</dbReference>
<evidence type="ECO:0000313" key="9">
    <source>
        <dbReference type="EMBL" id="SOY29238.1"/>
    </source>
</evidence>
<dbReference type="GO" id="GO:0032259">
    <property type="term" value="P:methylation"/>
    <property type="evidence" value="ECO:0007669"/>
    <property type="project" value="UniProtKB-KW"/>
</dbReference>
<dbReference type="SUPFAM" id="SSF55608">
    <property type="entry name" value="Homing endonucleases"/>
    <property type="match status" value="1"/>
</dbReference>
<dbReference type="AlphaFoldDB" id="A0A2K4ZFK2"/>
<dbReference type="PROSITE" id="PS50817">
    <property type="entry name" value="INTEIN_N_TER"/>
    <property type="match status" value="1"/>
</dbReference>
<dbReference type="PROSITE" id="PS50819">
    <property type="entry name" value="INTEIN_ENDONUCLEASE"/>
    <property type="match status" value="1"/>
</dbReference>
<evidence type="ECO:0000256" key="3">
    <source>
        <dbReference type="ARBA" id="ARBA00022679"/>
    </source>
</evidence>
<dbReference type="Gene3D" id="2.170.16.10">
    <property type="entry name" value="Hedgehog/Intein (Hint) domain"/>
    <property type="match status" value="2"/>
</dbReference>
<dbReference type="PANTHER" id="PTHR46098:SF1">
    <property type="entry name" value="TRNA (CYTOSINE(38)-C(5))-METHYLTRANSFERASE"/>
    <property type="match status" value="1"/>
</dbReference>
<dbReference type="GO" id="GO:0004519">
    <property type="term" value="F:endonuclease activity"/>
    <property type="evidence" value="ECO:0007669"/>
    <property type="project" value="InterPro"/>
</dbReference>
<dbReference type="SMART" id="SM00305">
    <property type="entry name" value="HintC"/>
    <property type="match status" value="1"/>
</dbReference>
<dbReference type="InterPro" id="IPR029063">
    <property type="entry name" value="SAM-dependent_MTases_sf"/>
</dbReference>
<name>A0A2K4ZFK2_9FIRM</name>
<reference evidence="9 10" key="1">
    <citation type="submission" date="2018-01" db="EMBL/GenBank/DDBJ databases">
        <authorList>
            <person name="Gaut B.S."/>
            <person name="Morton B.R."/>
            <person name="Clegg M.T."/>
            <person name="Duvall M.R."/>
        </authorList>
    </citation>
    <scope>NUCLEOTIDE SEQUENCE [LARGE SCALE GENOMIC DNA]</scope>
    <source>
        <strain evidence="9">GP69</strain>
    </source>
</reference>
<accession>A0A2K4ZFK2</accession>
<evidence type="ECO:0000256" key="6">
    <source>
        <dbReference type="ARBA" id="ARBA00022813"/>
    </source>
</evidence>
<dbReference type="PANTHER" id="PTHR46098">
    <property type="entry name" value="TRNA (CYTOSINE(38)-C(5))-METHYLTRANSFERASE"/>
    <property type="match status" value="1"/>
</dbReference>
<proteinExistence type="predicted"/>
<keyword evidence="10" id="KW-1185">Reference proteome</keyword>
<keyword evidence="2 9" id="KW-0489">Methyltransferase</keyword>
<dbReference type="InterPro" id="IPR027434">
    <property type="entry name" value="Homing_endonucl"/>
</dbReference>
<sequence length="1009" mass="111442">MDENGKLTLGSLFSGSGAFELGGLIAGIRPVFAAEVEPFPIRVTTKRLPFVKHYGDVNSIRGDEVEPVDIITFGSPCFPAGTLVLTDKGYTEIEQIEVGMRVLTHKGRWRKVTAAGSRQAETIVLKGNHYGLECTKNHPIYCSSESKIENKIRIEEEKSWIPAADMKGRLWGVPRKIEKTQMISPHYSGSRKQKPMPLMDGDFFYFVGRWLGDGWVRDGQRPGRPEGQCSGQIYLCDSYDKEDELRSIVEKVTSSYSVERCRTAIKFRFCGQVLCNWLTDNFGKYAGGKYIMPWVYTLPEEYRQAILDGLFDSDGYRPKENEWRVTTISKKLAEGLRILGEVQGYSTTVFRTVPCEYRMIEGRKVTQKPCYMVVFSRNASRPHLTDAAHAWYRVRSAEPTGEVKTVYNLTVEDDNSYVADGIVVHNCQNLSIAGKRAGLDGKQSSLFFQAIRIIKEMRCATDGRYPRFIVWENVPGAFSSNGGEDFRAVLEAVCSVKDGGIHVPGPPKGKWANAGCVMADGFSLAWRVFDACLWGVPQRRKRIYLVADFAGGCAGKILFESEGVSGYTPQGFRAWQGTAGGAAEGFGETGSISVCLNDQGGSRMDVTDDVTCTLRAEAHHPPCVLEQAVFENHSQDTRYTGPLETAPTVNATYGMGGNNQPFVVETPKTLKIRSGCEGGGKGALIQDDKSATLSCSNDQTLFVPFCKGTRPHSAEEAPTWKDGKVANTLNTFDIGESRCNELVVQAYGICSKESNAMKSGNPHSGFYEADTSRTLDANGGNPSCNQGGIAVVAVQGSMIGRDDKNGPQGSGVNEDVCFSLTGADRHAVAYPTYCTSKNSHFTRAEKELANTLVATDYKDPPVINDVQTASGKEIFGTLSASMGSKQWLGNQEAFSGDYHIVEPDYIVRRLTPTECARLQGFPDWWCDGLGTENPTKEEMIFWREVFETHRKVIGTSSKPKSDSQIRKWLEDPHSDSAEYRMWGNGCALPNVYFVLCGIVYYAQFPEFLL</sequence>
<keyword evidence="6" id="KW-0068">Autocatalytic cleavage</keyword>
<evidence type="ECO:0000256" key="7">
    <source>
        <dbReference type="ARBA" id="ARBA00023000"/>
    </source>
</evidence>
<dbReference type="NCBIfam" id="TIGR01443">
    <property type="entry name" value="intein_Cterm"/>
    <property type="match status" value="1"/>
</dbReference>
<evidence type="ECO:0000256" key="2">
    <source>
        <dbReference type="ARBA" id="ARBA00022603"/>
    </source>
</evidence>
<dbReference type="InterPro" id="IPR028992">
    <property type="entry name" value="Hedgehog/Intein_dom"/>
</dbReference>
<dbReference type="InterPro" id="IPR050750">
    <property type="entry name" value="C5-MTase"/>
</dbReference>
<dbReference type="CDD" id="cd00081">
    <property type="entry name" value="Hint"/>
    <property type="match status" value="2"/>
</dbReference>
<dbReference type="InterPro" id="IPR001525">
    <property type="entry name" value="C5_MeTfrase"/>
</dbReference>
<dbReference type="SMART" id="SM00306">
    <property type="entry name" value="HintN"/>
    <property type="match status" value="1"/>
</dbReference>
<protein>
    <recommendedName>
        <fullName evidence="1">DNA (cytosine-5-)-methyltransferase</fullName>
        <ecNumber evidence="1">2.1.1.37</ecNumber>
    </recommendedName>
</protein>
<evidence type="ECO:0000259" key="8">
    <source>
        <dbReference type="PROSITE" id="PS50819"/>
    </source>
</evidence>
<keyword evidence="5" id="KW-0680">Restriction system</keyword>
<dbReference type="GO" id="GO:0016539">
    <property type="term" value="P:intein-mediated protein splicing"/>
    <property type="evidence" value="ECO:0007669"/>
    <property type="project" value="InterPro"/>
</dbReference>
<dbReference type="EC" id="2.1.1.37" evidence="1"/>
<dbReference type="Pfam" id="PF13403">
    <property type="entry name" value="Hint_2"/>
    <property type="match status" value="1"/>
</dbReference>